<dbReference type="Pfam" id="PF13274">
    <property type="entry name" value="SocA_Panacea"/>
    <property type="match status" value="1"/>
</dbReference>
<evidence type="ECO:0000313" key="3">
    <source>
        <dbReference type="Proteomes" id="UP001241988"/>
    </source>
</evidence>
<protein>
    <submittedName>
        <fullName evidence="2">Phage-associated protein</fullName>
    </submittedName>
</protein>
<proteinExistence type="predicted"/>
<keyword evidence="3" id="KW-1185">Reference proteome</keyword>
<dbReference type="InterPro" id="IPR025272">
    <property type="entry name" value="SocA_Panacea"/>
</dbReference>
<reference evidence="2 3" key="1">
    <citation type="submission" date="2023-07" db="EMBL/GenBank/DDBJ databases">
        <title>Genomic Encyclopedia of Type Strains, Phase IV (KMG-IV): sequencing the most valuable type-strain genomes for metagenomic binning, comparative biology and taxonomic classification.</title>
        <authorList>
            <person name="Goeker M."/>
        </authorList>
    </citation>
    <scope>NUCLEOTIDE SEQUENCE [LARGE SCALE GENOMIC DNA]</scope>
    <source>
        <strain evidence="2 3">DSM 16419</strain>
    </source>
</reference>
<sequence>MAKAMDVANYLIHLRDLDEESGHYFSLTNLKLQKILYYCQGGHYKWDNDILITDSLFEAWDYGPVIREVYAYFKKFGQNDIQTDEYNFDNLTPSQKDTIEAVWTQLKDMSAFQLVDQTHKEAPWTDAQQNFKVFIENEAIRNFFRVNEEVHN</sequence>
<accession>A0ABU0GRT6</accession>
<comment type="caution">
    <text evidence="2">The sequence shown here is derived from an EMBL/GenBank/DDBJ whole genome shotgun (WGS) entry which is preliminary data.</text>
</comment>
<feature type="domain" description="Antitoxin SocA-like Panacea" evidence="1">
    <location>
        <begin position="32"/>
        <end position="124"/>
    </location>
</feature>
<gene>
    <name evidence="2" type="ORF">QOZ98_000484</name>
</gene>
<evidence type="ECO:0000259" key="1">
    <source>
        <dbReference type="Pfam" id="PF13274"/>
    </source>
</evidence>
<dbReference type="Proteomes" id="UP001241988">
    <property type="component" value="Unassembled WGS sequence"/>
</dbReference>
<name>A0ABU0GRT6_9BACL</name>
<evidence type="ECO:0000313" key="2">
    <source>
        <dbReference type="EMBL" id="MDQ0427659.1"/>
    </source>
</evidence>
<dbReference type="RefSeq" id="WP_308785930.1">
    <property type="nucleotide sequence ID" value="NZ_JAUSWB010000001.1"/>
</dbReference>
<organism evidence="2 3">
    <name type="scientific">Planomicrobium stackebrandtii</name>
    <dbReference type="NCBI Taxonomy" id="253160"/>
    <lineage>
        <taxon>Bacteria</taxon>
        <taxon>Bacillati</taxon>
        <taxon>Bacillota</taxon>
        <taxon>Bacilli</taxon>
        <taxon>Bacillales</taxon>
        <taxon>Caryophanaceae</taxon>
        <taxon>Planomicrobium</taxon>
    </lineage>
</organism>
<dbReference type="EMBL" id="JAUSWB010000001">
    <property type="protein sequence ID" value="MDQ0427659.1"/>
    <property type="molecule type" value="Genomic_DNA"/>
</dbReference>